<organism evidence="3 4">
    <name type="scientific">Ornatilinea apprima</name>
    <dbReference type="NCBI Taxonomy" id="1134406"/>
    <lineage>
        <taxon>Bacteria</taxon>
        <taxon>Bacillati</taxon>
        <taxon>Chloroflexota</taxon>
        <taxon>Anaerolineae</taxon>
        <taxon>Anaerolineales</taxon>
        <taxon>Anaerolineaceae</taxon>
        <taxon>Ornatilinea</taxon>
    </lineage>
</organism>
<keyword evidence="2" id="KW-0732">Signal</keyword>
<dbReference type="Proteomes" id="UP000050417">
    <property type="component" value="Unassembled WGS sequence"/>
</dbReference>
<evidence type="ECO:0000313" key="3">
    <source>
        <dbReference type="EMBL" id="KPL76497.1"/>
    </source>
</evidence>
<feature type="compositionally biased region" description="Pro residues" evidence="1">
    <location>
        <begin position="96"/>
        <end position="108"/>
    </location>
</feature>
<feature type="region of interest" description="Disordered" evidence="1">
    <location>
        <begin position="81"/>
        <end position="111"/>
    </location>
</feature>
<feature type="signal peptide" evidence="2">
    <location>
        <begin position="1"/>
        <end position="15"/>
    </location>
</feature>
<evidence type="ECO:0000256" key="2">
    <source>
        <dbReference type="SAM" id="SignalP"/>
    </source>
</evidence>
<accession>A0A0P6X1X3</accession>
<dbReference type="EMBL" id="LGCL01000025">
    <property type="protein sequence ID" value="KPL76497.1"/>
    <property type="molecule type" value="Genomic_DNA"/>
</dbReference>
<evidence type="ECO:0000313" key="4">
    <source>
        <dbReference type="Proteomes" id="UP000050417"/>
    </source>
</evidence>
<gene>
    <name evidence="3" type="ORF">ADN00_11025</name>
</gene>
<feature type="chain" id="PRO_5012588088" description="3-keto-disaccharide hydrolase domain-containing protein" evidence="2">
    <location>
        <begin position="16"/>
        <end position="293"/>
    </location>
</feature>
<proteinExistence type="predicted"/>
<protein>
    <recommendedName>
        <fullName evidence="5">3-keto-disaccharide hydrolase domain-containing protein</fullName>
    </recommendedName>
</protein>
<comment type="caution">
    <text evidence="3">The sequence shown here is derived from an EMBL/GenBank/DDBJ whole genome shotgun (WGS) entry which is preliminary data.</text>
</comment>
<dbReference type="AlphaFoldDB" id="A0A0P6X1X3"/>
<sequence length="293" mass="31519">MSGMVVLLLVMLACATTPTPTVDPGLEQTAVALGVMATQNAKNQATLQAASLPTAAPTVDTLATEQAAAQLQAATAAAQQAQAQTEAAAQAAEPTTQPPTEAPPPPDPAEARAAEMDSIIQQMKSKNWFKASEWEYHDAGSFEQTWYDTKTFDRWGTGIDGGNVVIYGEASWRFVGTAKEGEQSGCGFAYGEGDLDHWHASFLTMDGVVHTYRQRGGEFIEMKGGNYYGKMTDPTQIVVVVEDKMLSVFINGVEAVRFRDPYLQSGEVSFSVKTGSTRGFTCTIENAAVWELR</sequence>
<name>A0A0P6X1X3_9CHLR</name>
<feature type="compositionally biased region" description="Low complexity" evidence="1">
    <location>
        <begin position="81"/>
        <end position="95"/>
    </location>
</feature>
<evidence type="ECO:0008006" key="5">
    <source>
        <dbReference type="Google" id="ProtNLM"/>
    </source>
</evidence>
<evidence type="ECO:0000256" key="1">
    <source>
        <dbReference type="SAM" id="MobiDB-lite"/>
    </source>
</evidence>
<keyword evidence="4" id="KW-1185">Reference proteome</keyword>
<reference evidence="3 4" key="1">
    <citation type="submission" date="2015-07" db="EMBL/GenBank/DDBJ databases">
        <title>Genome sequence of Ornatilinea apprima DSM 23815.</title>
        <authorList>
            <person name="Hemp J."/>
            <person name="Ward L.M."/>
            <person name="Pace L.A."/>
            <person name="Fischer W.W."/>
        </authorList>
    </citation>
    <scope>NUCLEOTIDE SEQUENCE [LARGE SCALE GENOMIC DNA]</scope>
    <source>
        <strain evidence="3 4">P3M-1</strain>
    </source>
</reference>
<dbReference type="STRING" id="1134406.ADN00_11025"/>